<evidence type="ECO:0000313" key="3">
    <source>
        <dbReference type="Proteomes" id="UP000266861"/>
    </source>
</evidence>
<accession>A0A397HHG7</accession>
<gene>
    <name evidence="2" type="ORF">Glove_340g59</name>
</gene>
<name>A0A397HHG7_9GLOM</name>
<reference evidence="2 3" key="1">
    <citation type="submission" date="2018-08" db="EMBL/GenBank/DDBJ databases">
        <title>Genome and evolution of the arbuscular mycorrhizal fungus Diversispora epigaea (formerly Glomus versiforme) and its bacterial endosymbionts.</title>
        <authorList>
            <person name="Sun X."/>
            <person name="Fei Z."/>
            <person name="Harrison M."/>
        </authorList>
    </citation>
    <scope>NUCLEOTIDE SEQUENCE [LARGE SCALE GENOMIC DNA]</scope>
    <source>
        <strain evidence="2 3">IT104</strain>
    </source>
</reference>
<keyword evidence="3" id="KW-1185">Reference proteome</keyword>
<comment type="caution">
    <text evidence="2">The sequence shown here is derived from an EMBL/GenBank/DDBJ whole genome shotgun (WGS) entry which is preliminary data.</text>
</comment>
<proteinExistence type="predicted"/>
<dbReference type="AlphaFoldDB" id="A0A397HHG7"/>
<feature type="compositionally biased region" description="Low complexity" evidence="1">
    <location>
        <begin position="74"/>
        <end position="84"/>
    </location>
</feature>
<organism evidence="2 3">
    <name type="scientific">Diversispora epigaea</name>
    <dbReference type="NCBI Taxonomy" id="1348612"/>
    <lineage>
        <taxon>Eukaryota</taxon>
        <taxon>Fungi</taxon>
        <taxon>Fungi incertae sedis</taxon>
        <taxon>Mucoromycota</taxon>
        <taxon>Glomeromycotina</taxon>
        <taxon>Glomeromycetes</taxon>
        <taxon>Diversisporales</taxon>
        <taxon>Diversisporaceae</taxon>
        <taxon>Diversispora</taxon>
    </lineage>
</organism>
<dbReference type="EMBL" id="PQFF01000310">
    <property type="protein sequence ID" value="RHZ62369.1"/>
    <property type="molecule type" value="Genomic_DNA"/>
</dbReference>
<feature type="region of interest" description="Disordered" evidence="1">
    <location>
        <begin position="1"/>
        <end position="84"/>
    </location>
</feature>
<feature type="compositionally biased region" description="Polar residues" evidence="1">
    <location>
        <begin position="1"/>
        <end position="11"/>
    </location>
</feature>
<feature type="compositionally biased region" description="Basic residues" evidence="1">
    <location>
        <begin position="47"/>
        <end position="61"/>
    </location>
</feature>
<sequence>MKENLHQLQNRNEIDNKKQTTETSTKSVSNIRKMIRKIAGGNTTRRIVTKSTRKTIKRKPTRIATKSAIRKTSQELLQESSQEL</sequence>
<evidence type="ECO:0000313" key="2">
    <source>
        <dbReference type="EMBL" id="RHZ62369.1"/>
    </source>
</evidence>
<protein>
    <submittedName>
        <fullName evidence="2">Uncharacterized protein</fullName>
    </submittedName>
</protein>
<feature type="compositionally biased region" description="Polar residues" evidence="1">
    <location>
        <begin position="21"/>
        <end position="30"/>
    </location>
</feature>
<dbReference type="Proteomes" id="UP000266861">
    <property type="component" value="Unassembled WGS sequence"/>
</dbReference>
<evidence type="ECO:0000256" key="1">
    <source>
        <dbReference type="SAM" id="MobiDB-lite"/>
    </source>
</evidence>